<accession>A0A1M5H1C2</accession>
<gene>
    <name evidence="2" type="ORF">SAMN05444169_0519</name>
</gene>
<dbReference type="GO" id="GO:0016787">
    <property type="term" value="F:hydrolase activity"/>
    <property type="evidence" value="ECO:0007669"/>
    <property type="project" value="InterPro"/>
</dbReference>
<dbReference type="InterPro" id="IPR051918">
    <property type="entry name" value="STPP_CPPED1"/>
</dbReference>
<feature type="domain" description="Calcineurin-like phosphoesterase" evidence="1">
    <location>
        <begin position="3"/>
        <end position="200"/>
    </location>
</feature>
<reference evidence="2 3" key="1">
    <citation type="submission" date="2016-11" db="EMBL/GenBank/DDBJ databases">
        <authorList>
            <person name="Jaros S."/>
            <person name="Januszkiewicz K."/>
            <person name="Wedrychowicz H."/>
        </authorList>
    </citation>
    <scope>NUCLEOTIDE SEQUENCE [LARGE SCALE GENOMIC DNA]</scope>
    <source>
        <strain evidence="2 3">GAS242</strain>
    </source>
</reference>
<dbReference type="SUPFAM" id="SSF56300">
    <property type="entry name" value="Metallo-dependent phosphatases"/>
    <property type="match status" value="1"/>
</dbReference>
<dbReference type="InterPro" id="IPR029052">
    <property type="entry name" value="Metallo-depent_PP-like"/>
</dbReference>
<dbReference type="AlphaFoldDB" id="A0A1M5H1C2"/>
<dbReference type="Proteomes" id="UP000190675">
    <property type="component" value="Chromosome I"/>
</dbReference>
<evidence type="ECO:0000313" key="2">
    <source>
        <dbReference type="EMBL" id="SHG09789.1"/>
    </source>
</evidence>
<evidence type="ECO:0000313" key="3">
    <source>
        <dbReference type="Proteomes" id="UP000190675"/>
    </source>
</evidence>
<dbReference type="PANTHER" id="PTHR43143">
    <property type="entry name" value="METALLOPHOSPHOESTERASE, CALCINEURIN SUPERFAMILY"/>
    <property type="match status" value="1"/>
</dbReference>
<dbReference type="EMBL" id="LT670818">
    <property type="protein sequence ID" value="SHG09789.1"/>
    <property type="molecule type" value="Genomic_DNA"/>
</dbReference>
<dbReference type="InterPro" id="IPR004843">
    <property type="entry name" value="Calcineurin-like_PHP"/>
</dbReference>
<sequence>MARIVVLSDIHLSPTHGFFWENWCVAREFADGAKADAVIVNGDLAINGPDSDAEIAFAATALGNLRARVMALPGNHDVGDEPPGQDPDQIINADRLARWDGSFATDRWVLDAGDWRLVGVNAQLFGSGLAREQSQDQWLDEQLSAAGRPTALFLHKPVFLEGPIDDVLSPSCMVPSARARLLDRLDRSDVRLIVSGHLHQHRDRTFGGQRHLWVPAVAFAAAQARGGDGRCGVTVLDFSQNNVEVTIERPRELVSHDLAAIKGHGRYQFLRDMPPSPPPHAG</sequence>
<dbReference type="OrthoDB" id="651281at2"/>
<dbReference type="Gene3D" id="3.60.21.10">
    <property type="match status" value="1"/>
</dbReference>
<dbReference type="PANTHER" id="PTHR43143:SF1">
    <property type="entry name" value="SERINE_THREONINE-PROTEIN PHOSPHATASE CPPED1"/>
    <property type="match status" value="1"/>
</dbReference>
<dbReference type="Pfam" id="PF00149">
    <property type="entry name" value="Metallophos"/>
    <property type="match status" value="1"/>
</dbReference>
<dbReference type="RefSeq" id="WP_079564507.1">
    <property type="nucleotide sequence ID" value="NZ_LT670818.1"/>
</dbReference>
<protein>
    <submittedName>
        <fullName evidence="2">3',5'-cyclic AMP phosphodiesterase CpdA</fullName>
    </submittedName>
</protein>
<name>A0A1M5H1C2_9BRAD</name>
<evidence type="ECO:0000259" key="1">
    <source>
        <dbReference type="Pfam" id="PF00149"/>
    </source>
</evidence>
<proteinExistence type="predicted"/>
<organism evidence="2 3">
    <name type="scientific">Bradyrhizobium erythrophlei</name>
    <dbReference type="NCBI Taxonomy" id="1437360"/>
    <lineage>
        <taxon>Bacteria</taxon>
        <taxon>Pseudomonadati</taxon>
        <taxon>Pseudomonadota</taxon>
        <taxon>Alphaproteobacteria</taxon>
        <taxon>Hyphomicrobiales</taxon>
        <taxon>Nitrobacteraceae</taxon>
        <taxon>Bradyrhizobium</taxon>
    </lineage>
</organism>